<dbReference type="EC" id="3.5.1.44" evidence="5"/>
<proteinExistence type="inferred from homology"/>
<dbReference type="NCBIfam" id="NF001965">
    <property type="entry name" value="PRK00742.1"/>
    <property type="match status" value="1"/>
</dbReference>
<keyword evidence="5 7" id="KW-0597">Phosphoprotein</keyword>
<evidence type="ECO:0000259" key="9">
    <source>
        <dbReference type="PROSITE" id="PS50122"/>
    </source>
</evidence>
<evidence type="ECO:0000259" key="8">
    <source>
        <dbReference type="PROSITE" id="PS50110"/>
    </source>
</evidence>
<feature type="domain" description="CheB-type methylesterase" evidence="9">
    <location>
        <begin position="154"/>
        <end position="345"/>
    </location>
</feature>
<feature type="modified residue" description="4-aspartylphosphate" evidence="5 7">
    <location>
        <position position="55"/>
    </location>
</feature>
<feature type="active site" evidence="5 6">
    <location>
        <position position="165"/>
    </location>
</feature>
<dbReference type="SUPFAM" id="SSF52172">
    <property type="entry name" value="CheY-like"/>
    <property type="match status" value="1"/>
</dbReference>
<evidence type="ECO:0000256" key="4">
    <source>
        <dbReference type="ARBA" id="ARBA00048267"/>
    </source>
</evidence>
<dbReference type="InterPro" id="IPR001789">
    <property type="entry name" value="Sig_transdc_resp-reg_receiver"/>
</dbReference>
<dbReference type="InterPro" id="IPR011006">
    <property type="entry name" value="CheY-like_superfamily"/>
</dbReference>
<dbReference type="Pfam" id="PF01339">
    <property type="entry name" value="CheB_methylest"/>
    <property type="match status" value="1"/>
</dbReference>
<gene>
    <name evidence="5" type="primary">cheB</name>
    <name evidence="10" type="ORF">C1949_14905</name>
</gene>
<evidence type="ECO:0000256" key="6">
    <source>
        <dbReference type="PROSITE-ProRule" id="PRU00050"/>
    </source>
</evidence>
<dbReference type="CDD" id="cd17541">
    <property type="entry name" value="REC_CheB-like"/>
    <property type="match status" value="1"/>
</dbReference>
<comment type="domain">
    <text evidence="5">Contains a C-terminal catalytic domain, and an N-terminal region which modulates catalytic activity.</text>
</comment>
<dbReference type="Gene3D" id="3.40.50.180">
    <property type="entry name" value="Methylesterase CheB, C-terminal domain"/>
    <property type="match status" value="1"/>
</dbReference>
<evidence type="ECO:0000256" key="3">
    <source>
        <dbReference type="ARBA" id="ARBA00022801"/>
    </source>
</evidence>
<organism evidence="10 11">
    <name type="scientific">Halopseudomonas oceani</name>
    <dbReference type="NCBI Taxonomy" id="1708783"/>
    <lineage>
        <taxon>Bacteria</taxon>
        <taxon>Pseudomonadati</taxon>
        <taxon>Pseudomonadota</taxon>
        <taxon>Gammaproteobacteria</taxon>
        <taxon>Pseudomonadales</taxon>
        <taxon>Pseudomonadaceae</taxon>
        <taxon>Halopseudomonas</taxon>
    </lineage>
</organism>
<dbReference type="GO" id="GO:0008984">
    <property type="term" value="F:protein-glutamate methylesterase activity"/>
    <property type="evidence" value="ECO:0007669"/>
    <property type="project" value="UniProtKB-UniRule"/>
</dbReference>
<feature type="domain" description="Response regulatory" evidence="8">
    <location>
        <begin position="4"/>
        <end position="121"/>
    </location>
</feature>
<dbReference type="AlphaFoldDB" id="A0A2P4ESG9"/>
<dbReference type="RefSeq" id="WP_104739269.1">
    <property type="nucleotide sequence ID" value="NZ_BMHR01000014.1"/>
</dbReference>
<evidence type="ECO:0000313" key="11">
    <source>
        <dbReference type="Proteomes" id="UP000243451"/>
    </source>
</evidence>
<accession>A0A2P4ESG9</accession>
<sequence length="351" mass="37564">MTISVLVVDDSALIRQVLGELIRTAPGFRLVGTANDAYAARDLVNQFAPDVITLDIEMPRMDGLTFLSKLMKARPTPVVMVSTLTEDGADATLRALELGAVDFIAKPKLDIRKGLEEYRDTLLDKLRGAAQARVKRAGPTSSGKAALSEQINYQGTEHVIAIGASTGGTEAIRAVLERLPVGMPGIVMTQHMPPGFTTSYAARLDRLSRLRVQEVKGGERILPGHAYLAPGDKHLLVERYGADLVCKLSDAEPVNRHKPSVDVMFDSVEQTCGASATGVLLTGMGKDGGQGMFTMQQRGALTIAQDEASCVVFGMPKEAIRLGGAAEVLPLNDIAERLVAHVKQVGRGNRV</sequence>
<dbReference type="InterPro" id="IPR035909">
    <property type="entry name" value="CheB_C"/>
</dbReference>
<dbReference type="GO" id="GO:0005737">
    <property type="term" value="C:cytoplasm"/>
    <property type="evidence" value="ECO:0007669"/>
    <property type="project" value="UniProtKB-SubCell"/>
</dbReference>
<keyword evidence="11" id="KW-1185">Reference proteome</keyword>
<dbReference type="CDD" id="cd16432">
    <property type="entry name" value="CheB_Rec"/>
    <property type="match status" value="1"/>
</dbReference>
<dbReference type="SUPFAM" id="SSF52738">
    <property type="entry name" value="Methylesterase CheB, C-terminal domain"/>
    <property type="match status" value="1"/>
</dbReference>
<dbReference type="GO" id="GO:0000156">
    <property type="term" value="F:phosphorelay response regulator activity"/>
    <property type="evidence" value="ECO:0007669"/>
    <property type="project" value="InterPro"/>
</dbReference>
<evidence type="ECO:0000256" key="1">
    <source>
        <dbReference type="ARBA" id="ARBA00022490"/>
    </source>
</evidence>
<dbReference type="OrthoDB" id="9793421at2"/>
<comment type="PTM">
    <text evidence="5">Phosphorylated by CheA. Phosphorylation of the N-terminal regulatory domain activates the methylesterase activity.</text>
</comment>
<dbReference type="EMBL" id="PPSK01000016">
    <property type="protein sequence ID" value="POB01994.1"/>
    <property type="molecule type" value="Genomic_DNA"/>
</dbReference>
<dbReference type="Gene3D" id="3.40.50.2300">
    <property type="match status" value="1"/>
</dbReference>
<keyword evidence="3 5" id="KW-0378">Hydrolase</keyword>
<evidence type="ECO:0000256" key="2">
    <source>
        <dbReference type="ARBA" id="ARBA00022500"/>
    </source>
</evidence>
<protein>
    <recommendedName>
        <fullName evidence="5">Protein-glutamate methylesterase/protein-glutamine glutaminase</fullName>
        <ecNumber evidence="5">3.1.1.61</ecNumber>
        <ecNumber evidence="5">3.5.1.44</ecNumber>
    </recommendedName>
</protein>
<comment type="function">
    <text evidence="5">Involved in chemotaxis. Part of a chemotaxis signal transduction system that modulates chemotaxis in response to various stimuli. Catalyzes the demethylation of specific methylglutamate residues introduced into the chemoreceptors (methyl-accepting chemotaxis proteins or MCP) by CheR. Also mediates the irreversible deamidation of specific glutamine residues to glutamic acid.</text>
</comment>
<dbReference type="GO" id="GO:0006935">
    <property type="term" value="P:chemotaxis"/>
    <property type="evidence" value="ECO:0007669"/>
    <property type="project" value="UniProtKB-UniRule"/>
</dbReference>
<feature type="active site" evidence="5 6">
    <location>
        <position position="287"/>
    </location>
</feature>
<dbReference type="PANTHER" id="PTHR42872">
    <property type="entry name" value="PROTEIN-GLUTAMATE METHYLESTERASE/PROTEIN-GLUTAMINE GLUTAMINASE"/>
    <property type="match status" value="1"/>
</dbReference>
<comment type="catalytic activity">
    <reaction evidence="5">
        <text>L-glutaminyl-[protein] + H2O = L-glutamyl-[protein] + NH4(+)</text>
        <dbReference type="Rhea" id="RHEA:16441"/>
        <dbReference type="Rhea" id="RHEA-COMP:10207"/>
        <dbReference type="Rhea" id="RHEA-COMP:10208"/>
        <dbReference type="ChEBI" id="CHEBI:15377"/>
        <dbReference type="ChEBI" id="CHEBI:28938"/>
        <dbReference type="ChEBI" id="CHEBI:29973"/>
        <dbReference type="ChEBI" id="CHEBI:30011"/>
        <dbReference type="EC" id="3.5.1.44"/>
    </reaction>
</comment>
<dbReference type="SMART" id="SM00448">
    <property type="entry name" value="REC"/>
    <property type="match status" value="1"/>
</dbReference>
<comment type="subcellular location">
    <subcellularLocation>
        <location evidence="5">Cytoplasm</location>
    </subcellularLocation>
</comment>
<dbReference type="NCBIfam" id="NF009206">
    <property type="entry name" value="PRK12555.1"/>
    <property type="match status" value="1"/>
</dbReference>
<dbReference type="InterPro" id="IPR008248">
    <property type="entry name" value="CheB-like"/>
</dbReference>
<dbReference type="PANTHER" id="PTHR42872:SF6">
    <property type="entry name" value="PROTEIN-GLUTAMATE METHYLESTERASE_PROTEIN-GLUTAMINE GLUTAMINASE"/>
    <property type="match status" value="1"/>
</dbReference>
<dbReference type="PIRSF" id="PIRSF000876">
    <property type="entry name" value="RR_chemtxs_CheB"/>
    <property type="match status" value="1"/>
</dbReference>
<keyword evidence="2 5" id="KW-0145">Chemotaxis</keyword>
<dbReference type="EC" id="3.1.1.61" evidence="5"/>
<dbReference type="PROSITE" id="PS50110">
    <property type="entry name" value="RESPONSE_REGULATORY"/>
    <property type="match status" value="1"/>
</dbReference>
<name>A0A2P4ESG9_9GAMM</name>
<comment type="similarity">
    <text evidence="5">Belongs to the CheB family.</text>
</comment>
<reference evidence="10 11" key="1">
    <citation type="submission" date="2018-01" db="EMBL/GenBank/DDBJ databases">
        <title>Draft genome of the type strain Pseudomonas oceani DSM 100277 isolated from the deep water in Okinawa trough, northwestern Pacific Ocean.</title>
        <authorList>
            <person name="Gomila M."/>
            <person name="Mulet M."/>
            <person name="Garcia-Valdes E."/>
            <person name="Lalucat J."/>
        </authorList>
    </citation>
    <scope>NUCLEOTIDE SEQUENCE [LARGE SCALE GENOMIC DNA]</scope>
    <source>
        <strain evidence="10 11">DSM 100277</strain>
    </source>
</reference>
<dbReference type="Proteomes" id="UP000243451">
    <property type="component" value="Unassembled WGS sequence"/>
</dbReference>
<comment type="catalytic activity">
    <reaction evidence="4 5">
        <text>[protein]-L-glutamate 5-O-methyl ester + H2O = L-glutamyl-[protein] + methanol + H(+)</text>
        <dbReference type="Rhea" id="RHEA:23236"/>
        <dbReference type="Rhea" id="RHEA-COMP:10208"/>
        <dbReference type="Rhea" id="RHEA-COMP:10311"/>
        <dbReference type="ChEBI" id="CHEBI:15377"/>
        <dbReference type="ChEBI" id="CHEBI:15378"/>
        <dbReference type="ChEBI" id="CHEBI:17790"/>
        <dbReference type="ChEBI" id="CHEBI:29973"/>
        <dbReference type="ChEBI" id="CHEBI:82795"/>
        <dbReference type="EC" id="3.1.1.61"/>
    </reaction>
</comment>
<evidence type="ECO:0000256" key="5">
    <source>
        <dbReference type="HAMAP-Rule" id="MF_00099"/>
    </source>
</evidence>
<dbReference type="HAMAP" id="MF_00099">
    <property type="entry name" value="CheB_chemtxs"/>
    <property type="match status" value="1"/>
</dbReference>
<evidence type="ECO:0000256" key="7">
    <source>
        <dbReference type="PROSITE-ProRule" id="PRU00169"/>
    </source>
</evidence>
<feature type="active site" evidence="5 6">
    <location>
        <position position="191"/>
    </location>
</feature>
<keyword evidence="1 5" id="KW-0963">Cytoplasm</keyword>
<dbReference type="PROSITE" id="PS50122">
    <property type="entry name" value="CHEB"/>
    <property type="match status" value="1"/>
</dbReference>
<dbReference type="InterPro" id="IPR000673">
    <property type="entry name" value="Sig_transdc_resp-reg_Me-estase"/>
</dbReference>
<evidence type="ECO:0000313" key="10">
    <source>
        <dbReference type="EMBL" id="POB01994.1"/>
    </source>
</evidence>
<comment type="caution">
    <text evidence="10">The sequence shown here is derived from an EMBL/GenBank/DDBJ whole genome shotgun (WGS) entry which is preliminary data.</text>
</comment>
<dbReference type="GO" id="GO:0050568">
    <property type="term" value="F:protein-glutamine glutaminase activity"/>
    <property type="evidence" value="ECO:0007669"/>
    <property type="project" value="UniProtKB-UniRule"/>
</dbReference>
<dbReference type="Pfam" id="PF00072">
    <property type="entry name" value="Response_reg"/>
    <property type="match status" value="1"/>
</dbReference>